<proteinExistence type="predicted"/>
<protein>
    <recommendedName>
        <fullName evidence="5">Lipoprotein</fullName>
    </recommendedName>
</protein>
<gene>
    <name evidence="3" type="ordered locus">SGR_920</name>
</gene>
<dbReference type="EMBL" id="AP009493">
    <property type="protein sequence ID" value="BAG17749.1"/>
    <property type="molecule type" value="Genomic_DNA"/>
</dbReference>
<evidence type="ECO:0000256" key="1">
    <source>
        <dbReference type="SAM" id="MobiDB-lite"/>
    </source>
</evidence>
<feature type="region of interest" description="Disordered" evidence="1">
    <location>
        <begin position="218"/>
        <end position="239"/>
    </location>
</feature>
<feature type="region of interest" description="Disordered" evidence="1">
    <location>
        <begin position="63"/>
        <end position="127"/>
    </location>
</feature>
<evidence type="ECO:0000313" key="3">
    <source>
        <dbReference type="EMBL" id="BAG17749.1"/>
    </source>
</evidence>
<evidence type="ECO:0000256" key="2">
    <source>
        <dbReference type="SAM" id="SignalP"/>
    </source>
</evidence>
<dbReference type="HOGENOM" id="CLU_1160586_0_0_11"/>
<reference evidence="4" key="1">
    <citation type="journal article" date="2008" name="J. Bacteriol.">
        <title>Genome sequence of the streptomycin-producing microorganism Streptomyces griseus IFO 13350.</title>
        <authorList>
            <person name="Ohnishi Y."/>
            <person name="Ishikawa J."/>
            <person name="Hara H."/>
            <person name="Suzuki H."/>
            <person name="Ikenoya M."/>
            <person name="Ikeda H."/>
            <person name="Yamashita A."/>
            <person name="Hattori M."/>
            <person name="Horinouchi S."/>
        </authorList>
    </citation>
    <scope>NUCLEOTIDE SEQUENCE [LARGE SCALE GENOMIC DNA]</scope>
    <source>
        <strain evidence="4">JCM 4626 / NBRC 13350</strain>
    </source>
</reference>
<dbReference type="PROSITE" id="PS51257">
    <property type="entry name" value="PROKAR_LIPOPROTEIN"/>
    <property type="match status" value="1"/>
</dbReference>
<accession>B1VT45</accession>
<dbReference type="eggNOG" id="ENOG502ZS50">
    <property type="taxonomic scope" value="Bacteria"/>
</dbReference>
<feature type="chain" id="PRO_5038606574" description="Lipoprotein" evidence="2">
    <location>
        <begin position="23"/>
        <end position="239"/>
    </location>
</feature>
<dbReference type="Proteomes" id="UP000001685">
    <property type="component" value="Chromosome"/>
</dbReference>
<dbReference type="PATRIC" id="fig|455632.4.peg.912"/>
<keyword evidence="2" id="KW-0732">Signal</keyword>
<organism evidence="3 4">
    <name type="scientific">Streptomyces griseus subsp. griseus (strain JCM 4626 / CBS 651.72 / NBRC 13350 / KCC S-0626 / ISP 5235)</name>
    <dbReference type="NCBI Taxonomy" id="455632"/>
    <lineage>
        <taxon>Bacteria</taxon>
        <taxon>Bacillati</taxon>
        <taxon>Actinomycetota</taxon>
        <taxon>Actinomycetes</taxon>
        <taxon>Kitasatosporales</taxon>
        <taxon>Streptomycetaceae</taxon>
        <taxon>Streptomyces</taxon>
    </lineage>
</organism>
<dbReference type="RefSeq" id="WP_012378175.1">
    <property type="nucleotide sequence ID" value="NC_010572.1"/>
</dbReference>
<dbReference type="KEGG" id="sgr:SGR_920"/>
<dbReference type="AlphaFoldDB" id="B1VT45"/>
<sequence>MPSIRFTASVVIAAAGSLALTACGTQTASSASSAAPVGSQVSAAPALQPTEKQFLDTLNEFARQCSPDAPSDNGAAPDPGTLPGGIPSGAAPRTEKPAGTPDANGDIPIPVDESGEMPDKPMRSGPPQEVELDAIEKCAAAKHAERLTTEAAGEPHTTYSALQQTIVAAGYRTDRIHEMPDLGGDPRARVDLRFMGSGLVVEVIGTGTGVIAEPFGAPVDESVSVTEVRRKPNLDAPSS</sequence>
<feature type="signal peptide" evidence="2">
    <location>
        <begin position="1"/>
        <end position="22"/>
    </location>
</feature>
<evidence type="ECO:0000313" key="4">
    <source>
        <dbReference type="Proteomes" id="UP000001685"/>
    </source>
</evidence>
<name>B1VT45_STRGG</name>
<evidence type="ECO:0008006" key="5">
    <source>
        <dbReference type="Google" id="ProtNLM"/>
    </source>
</evidence>